<protein>
    <recommendedName>
        <fullName evidence="2">PPM-type phosphatase domain-containing protein</fullName>
    </recommendedName>
</protein>
<dbReference type="PANTHER" id="PTHR13832:SF827">
    <property type="entry name" value="PROTEIN PHOSPHATASE 1L"/>
    <property type="match status" value="1"/>
</dbReference>
<dbReference type="OrthoDB" id="10264738at2759"/>
<proteinExistence type="predicted"/>
<dbReference type="PANTHER" id="PTHR13832">
    <property type="entry name" value="PROTEIN PHOSPHATASE 2C"/>
    <property type="match status" value="1"/>
</dbReference>
<organism evidence="3 4">
    <name type="scientific">Blomia tropicalis</name>
    <name type="common">Mite</name>
    <dbReference type="NCBI Taxonomy" id="40697"/>
    <lineage>
        <taxon>Eukaryota</taxon>
        <taxon>Metazoa</taxon>
        <taxon>Ecdysozoa</taxon>
        <taxon>Arthropoda</taxon>
        <taxon>Chelicerata</taxon>
        <taxon>Arachnida</taxon>
        <taxon>Acari</taxon>
        <taxon>Acariformes</taxon>
        <taxon>Sarcoptiformes</taxon>
        <taxon>Astigmata</taxon>
        <taxon>Glycyphagoidea</taxon>
        <taxon>Echimyopodidae</taxon>
        <taxon>Blomia</taxon>
    </lineage>
</organism>
<dbReference type="GO" id="GO:0004722">
    <property type="term" value="F:protein serine/threonine phosphatase activity"/>
    <property type="evidence" value="ECO:0007669"/>
    <property type="project" value="InterPro"/>
</dbReference>
<dbReference type="CDD" id="cd00143">
    <property type="entry name" value="PP2Cc"/>
    <property type="match status" value="1"/>
</dbReference>
<gene>
    <name evidence="3" type="ORF">RDWZM_004615</name>
</gene>
<dbReference type="InterPro" id="IPR036457">
    <property type="entry name" value="PPM-type-like_dom_sf"/>
</dbReference>
<accession>A0A9Q0M565</accession>
<evidence type="ECO:0000313" key="4">
    <source>
        <dbReference type="Proteomes" id="UP001142055"/>
    </source>
</evidence>
<dbReference type="InterPro" id="IPR001932">
    <property type="entry name" value="PPM-type_phosphatase-like_dom"/>
</dbReference>
<keyword evidence="4" id="KW-1185">Reference proteome</keyword>
<feature type="region of interest" description="Disordered" evidence="1">
    <location>
        <begin position="370"/>
        <end position="417"/>
    </location>
</feature>
<evidence type="ECO:0000259" key="2">
    <source>
        <dbReference type="PROSITE" id="PS51746"/>
    </source>
</evidence>
<dbReference type="SUPFAM" id="SSF81606">
    <property type="entry name" value="PP2C-like"/>
    <property type="match status" value="1"/>
</dbReference>
<dbReference type="EMBL" id="JAPWDV010000002">
    <property type="protein sequence ID" value="KAJ6218803.1"/>
    <property type="molecule type" value="Genomic_DNA"/>
</dbReference>
<name>A0A9Q0M565_BLOTA</name>
<dbReference type="PROSITE" id="PS51746">
    <property type="entry name" value="PPM_2"/>
    <property type="match status" value="1"/>
</dbReference>
<evidence type="ECO:0000313" key="3">
    <source>
        <dbReference type="EMBL" id="KAJ6218803.1"/>
    </source>
</evidence>
<dbReference type="Proteomes" id="UP001142055">
    <property type="component" value="Chromosome 2"/>
</dbReference>
<feature type="domain" description="PPM-type phosphatase" evidence="2">
    <location>
        <begin position="25"/>
        <end position="327"/>
    </location>
</feature>
<comment type="caution">
    <text evidence="3">The sequence shown here is derived from an EMBL/GenBank/DDBJ whole genome shotgun (WGS) entry which is preliminary data.</text>
</comment>
<dbReference type="Gene3D" id="3.60.40.10">
    <property type="entry name" value="PPM-type phosphatase domain"/>
    <property type="match status" value="1"/>
</dbReference>
<dbReference type="Pfam" id="PF00481">
    <property type="entry name" value="PP2C"/>
    <property type="match status" value="2"/>
</dbReference>
<dbReference type="AlphaFoldDB" id="A0A9Q0M565"/>
<reference evidence="3" key="1">
    <citation type="submission" date="2022-12" db="EMBL/GenBank/DDBJ databases">
        <title>Genome assemblies of Blomia tropicalis.</title>
        <authorList>
            <person name="Cui Y."/>
        </authorList>
    </citation>
    <scope>NUCLEOTIDE SEQUENCE</scope>
    <source>
        <tissue evidence="3">Adult mites</tissue>
    </source>
</reference>
<evidence type="ECO:0000256" key="1">
    <source>
        <dbReference type="SAM" id="MobiDB-lite"/>
    </source>
</evidence>
<dbReference type="InterPro" id="IPR015655">
    <property type="entry name" value="PP2C"/>
</dbReference>
<sequence>MAAIPSPYLTKAITKIDIDEGRGPNYSYAAANCQGWRKTQEDAHFALVKFQQNTSLFGVFDGHNGPEVAKFVATHFPIFLAKNISYNSGQIERGIQEVFMLLDETLMKKEANDELLKYREKQNSLTTNSGTAINQVPVQTPAEMKNMPNVAVFTGSTGCVLLIKNDIYYCANVGDTRCMVARDSKAHLLSKDHKPDQPEERERIERAGGTVAYGRINMCIDVSRAFGDFHLKNNPKFNSKEQMVTAWPFTMVEQVHSKSDQFIVLMCDGIWNAMTNQDVVDYVRRSINRNVPLVKICEDIIRQILPATMPESGIIGKDNMTVMIIRPVYTTLEQSSSKLNSASKESAKMRLRDQQVTNVKSSAIVVGRKKSGSLSITKQPAPYERRSKSKIRNKSGKSLDKNGAPCKPVRSKDGLTK</sequence>
<dbReference type="SMART" id="SM00332">
    <property type="entry name" value="PP2Cc"/>
    <property type="match status" value="1"/>
</dbReference>